<evidence type="ECO:0000313" key="7">
    <source>
        <dbReference type="EMBL" id="SOC25348.1"/>
    </source>
</evidence>
<evidence type="ECO:0000256" key="5">
    <source>
        <dbReference type="ARBA" id="ARBA00023136"/>
    </source>
</evidence>
<evidence type="ECO:0000256" key="2">
    <source>
        <dbReference type="ARBA" id="ARBA00009773"/>
    </source>
</evidence>
<dbReference type="Pfam" id="PF01594">
    <property type="entry name" value="AI-2E_transport"/>
    <property type="match status" value="1"/>
</dbReference>
<organism evidence="7 8">
    <name type="scientific">Stappia indica</name>
    <dbReference type="NCBI Taxonomy" id="538381"/>
    <lineage>
        <taxon>Bacteria</taxon>
        <taxon>Pseudomonadati</taxon>
        <taxon>Pseudomonadota</taxon>
        <taxon>Alphaproteobacteria</taxon>
        <taxon>Hyphomicrobiales</taxon>
        <taxon>Stappiaceae</taxon>
        <taxon>Stappia</taxon>
    </lineage>
</organism>
<dbReference type="Proteomes" id="UP000219331">
    <property type="component" value="Unassembled WGS sequence"/>
</dbReference>
<dbReference type="InterPro" id="IPR002549">
    <property type="entry name" value="AI-2E-like"/>
</dbReference>
<keyword evidence="4 6" id="KW-1133">Transmembrane helix</keyword>
<keyword evidence="5 6" id="KW-0472">Membrane</keyword>
<keyword evidence="8" id="KW-1185">Reference proteome</keyword>
<dbReference type="GO" id="GO:0016020">
    <property type="term" value="C:membrane"/>
    <property type="evidence" value="ECO:0007669"/>
    <property type="project" value="UniProtKB-SubCell"/>
</dbReference>
<sequence>MTLPGAAAYLLGTGKWPTPGKGRDFVTLKRQINFWLISFALFALFVYLFSPILLPFVAGMALAYLLDPVADRLEALGLPRLGATIVILVLFVLAFVLILLLLLPILGNQLAAFLEAFPNLISSLQELITSGFGSRVFEMLGIGGNELKANVGSLLGEGAGWIGGLLKSVWNGGQALLSVISLFVVTPVVAFYLLLDWDRMVAKIDGWLPRQHRDTVRQLAHEMDLAVAGFVRGQVSVCFLLGAFYAIGLAAVGLNFGLLIGIGAGLVSFIPYVGATLGLVVSLGVALVQFWPDWPMVAAVLAIFAVGQFLEGNVLQPKLVGNNVGLHPVWLMFALFAFGYLFGFVGMLIAVPAAAMIGVLIRFVLSQYMASALYTGEGAVMTSGVPGDAVGVLPEKKVESRDG</sequence>
<dbReference type="AlphaFoldDB" id="A0A285TQG3"/>
<feature type="transmembrane region" description="Helical" evidence="6">
    <location>
        <begin position="34"/>
        <end position="66"/>
    </location>
</feature>
<dbReference type="STRING" id="538381.GCA_001696535_00438"/>
<feature type="transmembrane region" description="Helical" evidence="6">
    <location>
        <begin position="330"/>
        <end position="361"/>
    </location>
</feature>
<feature type="transmembrane region" description="Helical" evidence="6">
    <location>
        <begin position="175"/>
        <end position="195"/>
    </location>
</feature>
<feature type="transmembrane region" description="Helical" evidence="6">
    <location>
        <begin position="294"/>
        <end position="310"/>
    </location>
</feature>
<reference evidence="7 8" key="1">
    <citation type="submission" date="2017-08" db="EMBL/GenBank/DDBJ databases">
        <authorList>
            <person name="de Groot N.N."/>
        </authorList>
    </citation>
    <scope>NUCLEOTIDE SEQUENCE [LARGE SCALE GENOMIC DNA]</scope>
    <source>
        <strain evidence="7 8">USBA 352</strain>
    </source>
</reference>
<comment type="similarity">
    <text evidence="2">Belongs to the autoinducer-2 exporter (AI-2E) (TC 2.A.86) family.</text>
</comment>
<feature type="transmembrane region" description="Helical" evidence="6">
    <location>
        <begin position="237"/>
        <end position="263"/>
    </location>
</feature>
<dbReference type="PANTHER" id="PTHR21716">
    <property type="entry name" value="TRANSMEMBRANE PROTEIN"/>
    <property type="match status" value="1"/>
</dbReference>
<proteinExistence type="inferred from homology"/>
<dbReference type="GO" id="GO:0055085">
    <property type="term" value="P:transmembrane transport"/>
    <property type="evidence" value="ECO:0007669"/>
    <property type="project" value="TreeGrafter"/>
</dbReference>
<evidence type="ECO:0000256" key="3">
    <source>
        <dbReference type="ARBA" id="ARBA00022692"/>
    </source>
</evidence>
<protein>
    <submittedName>
        <fullName evidence="7">Predicted PurR-regulated permease PerM</fullName>
    </submittedName>
</protein>
<dbReference type="EMBL" id="OBML01000014">
    <property type="protein sequence ID" value="SOC25348.1"/>
    <property type="molecule type" value="Genomic_DNA"/>
</dbReference>
<evidence type="ECO:0000256" key="1">
    <source>
        <dbReference type="ARBA" id="ARBA00004141"/>
    </source>
</evidence>
<evidence type="ECO:0000256" key="6">
    <source>
        <dbReference type="SAM" id="Phobius"/>
    </source>
</evidence>
<evidence type="ECO:0000313" key="8">
    <source>
        <dbReference type="Proteomes" id="UP000219331"/>
    </source>
</evidence>
<accession>A0A285TQG3</accession>
<dbReference type="PANTHER" id="PTHR21716:SF64">
    <property type="entry name" value="AI-2 TRANSPORT PROTEIN TQSA"/>
    <property type="match status" value="1"/>
</dbReference>
<evidence type="ECO:0000256" key="4">
    <source>
        <dbReference type="ARBA" id="ARBA00022989"/>
    </source>
</evidence>
<feature type="transmembrane region" description="Helical" evidence="6">
    <location>
        <begin position="78"/>
        <end position="106"/>
    </location>
</feature>
<comment type="subcellular location">
    <subcellularLocation>
        <location evidence="1">Membrane</location>
        <topology evidence="1">Multi-pass membrane protein</topology>
    </subcellularLocation>
</comment>
<keyword evidence="3 6" id="KW-0812">Transmembrane</keyword>
<gene>
    <name evidence="7" type="ORF">SAMN05421512_11448</name>
</gene>
<name>A0A285TQG3_9HYPH</name>
<feature type="transmembrane region" description="Helical" evidence="6">
    <location>
        <begin position="269"/>
        <end position="287"/>
    </location>
</feature>